<reference evidence="1" key="1">
    <citation type="submission" date="2014-09" db="EMBL/GenBank/DDBJ databases">
        <authorList>
            <person name="Magalhaes I.L.F."/>
            <person name="Oliveira U."/>
            <person name="Santos F.R."/>
            <person name="Vidigal T.H.D.A."/>
            <person name="Brescovit A.D."/>
            <person name="Santos A.J."/>
        </authorList>
    </citation>
    <scope>NUCLEOTIDE SEQUENCE</scope>
    <source>
        <tissue evidence="1">Shoot tissue taken approximately 20 cm above the soil surface</tissue>
    </source>
</reference>
<evidence type="ECO:0000313" key="1">
    <source>
        <dbReference type="EMBL" id="JAD15758.1"/>
    </source>
</evidence>
<protein>
    <submittedName>
        <fullName evidence="1">Uncharacterized protein</fullName>
    </submittedName>
</protein>
<name>A0A0A8XSL4_ARUDO</name>
<proteinExistence type="predicted"/>
<dbReference type="AlphaFoldDB" id="A0A0A8XSL4"/>
<reference evidence="1" key="2">
    <citation type="journal article" date="2015" name="Data Brief">
        <title>Shoot transcriptome of the giant reed, Arundo donax.</title>
        <authorList>
            <person name="Barrero R.A."/>
            <person name="Guerrero F.D."/>
            <person name="Moolhuijzen P."/>
            <person name="Goolsby J.A."/>
            <person name="Tidwell J."/>
            <person name="Bellgard S.E."/>
            <person name="Bellgard M.I."/>
        </authorList>
    </citation>
    <scope>NUCLEOTIDE SEQUENCE</scope>
    <source>
        <tissue evidence="1">Shoot tissue taken approximately 20 cm above the soil surface</tissue>
    </source>
</reference>
<dbReference type="EMBL" id="GBRH01282137">
    <property type="protein sequence ID" value="JAD15758.1"/>
    <property type="molecule type" value="Transcribed_RNA"/>
</dbReference>
<sequence>MWWGGVNLNITFTFVLHQENLGAPIFQATENQTVFNRRFSSVG</sequence>
<accession>A0A0A8XSL4</accession>
<organism evidence="1">
    <name type="scientific">Arundo donax</name>
    <name type="common">Giant reed</name>
    <name type="synonym">Donax arundinaceus</name>
    <dbReference type="NCBI Taxonomy" id="35708"/>
    <lineage>
        <taxon>Eukaryota</taxon>
        <taxon>Viridiplantae</taxon>
        <taxon>Streptophyta</taxon>
        <taxon>Embryophyta</taxon>
        <taxon>Tracheophyta</taxon>
        <taxon>Spermatophyta</taxon>
        <taxon>Magnoliopsida</taxon>
        <taxon>Liliopsida</taxon>
        <taxon>Poales</taxon>
        <taxon>Poaceae</taxon>
        <taxon>PACMAD clade</taxon>
        <taxon>Arundinoideae</taxon>
        <taxon>Arundineae</taxon>
        <taxon>Arundo</taxon>
    </lineage>
</organism>